<name>A0A372LEX6_9BACI</name>
<dbReference type="Pfam" id="PF09580">
    <property type="entry name" value="Spore_YhcN_YlaJ"/>
    <property type="match status" value="2"/>
</dbReference>
<sequence>MKNGLMILSCALFLSGLAGCNNNDDNNAADNNDGNGQIQTARVGNNNEGNGNNNDRSMRVAHRAERNIERMGQVDQAHVILANNNAYVAVRLQDDRNSGQNGGGRGTDNGTDAGIGTGYGLGNGTNTADDEEDGNITRNGGGNGFANAGETDNGKGRALNNGTTGTRANQNDNGGNDTGGGQNGDGENGGNDTGNITYSEISTAFEQQIADQVRAADNKVHRVYVSSNPEFFDRMTTYANDIRGGRNGTDLFDGFNRMVNDLFGR</sequence>
<keyword evidence="4" id="KW-1185">Reference proteome</keyword>
<feature type="region of interest" description="Disordered" evidence="1">
    <location>
        <begin position="95"/>
        <end position="197"/>
    </location>
</feature>
<evidence type="ECO:0000256" key="1">
    <source>
        <dbReference type="SAM" id="MobiDB-lite"/>
    </source>
</evidence>
<gene>
    <name evidence="3" type="ORF">D0466_10325</name>
</gene>
<dbReference type="Proteomes" id="UP000262939">
    <property type="component" value="Unassembled WGS sequence"/>
</dbReference>
<accession>A0A372LEX6</accession>
<evidence type="ECO:0000313" key="4">
    <source>
        <dbReference type="Proteomes" id="UP000262939"/>
    </source>
</evidence>
<evidence type="ECO:0000313" key="3">
    <source>
        <dbReference type="EMBL" id="RFU63850.1"/>
    </source>
</evidence>
<feature type="compositionally biased region" description="Gly residues" evidence="1">
    <location>
        <begin position="176"/>
        <end position="192"/>
    </location>
</feature>
<feature type="region of interest" description="Disordered" evidence="1">
    <location>
        <begin position="28"/>
        <end position="57"/>
    </location>
</feature>
<reference evidence="3 4" key="1">
    <citation type="submission" date="2018-08" db="EMBL/GenBank/DDBJ databases">
        <title>Bacillus chawlae sp. nov., Bacillus glennii sp. nov., and Bacillus saganii sp. nov. Isolated from the Vehicle Assembly Building at Kennedy Space Center where the Viking Spacecraft were Assembled.</title>
        <authorList>
            <person name="Seuylemezian A."/>
            <person name="Vaishampayan P."/>
        </authorList>
    </citation>
    <scope>NUCLEOTIDE SEQUENCE [LARGE SCALE GENOMIC DNA]</scope>
    <source>
        <strain evidence="3 4">V44-8</strain>
    </source>
</reference>
<feature type="compositionally biased region" description="Low complexity" evidence="1">
    <location>
        <begin position="44"/>
        <end position="54"/>
    </location>
</feature>
<organism evidence="3 4">
    <name type="scientific">Peribacillus glennii</name>
    <dbReference type="NCBI Taxonomy" id="2303991"/>
    <lineage>
        <taxon>Bacteria</taxon>
        <taxon>Bacillati</taxon>
        <taxon>Bacillota</taxon>
        <taxon>Bacilli</taxon>
        <taxon>Bacillales</taxon>
        <taxon>Bacillaceae</taxon>
        <taxon>Peribacillus</taxon>
    </lineage>
</organism>
<keyword evidence="2" id="KW-0732">Signal</keyword>
<dbReference type="RefSeq" id="WP_117322486.1">
    <property type="nucleotide sequence ID" value="NZ_QVTD01000005.1"/>
</dbReference>
<feature type="compositionally biased region" description="Gly residues" evidence="1">
    <location>
        <begin position="100"/>
        <end position="123"/>
    </location>
</feature>
<evidence type="ECO:0008006" key="5">
    <source>
        <dbReference type="Google" id="ProtNLM"/>
    </source>
</evidence>
<comment type="caution">
    <text evidence="3">The sequence shown here is derived from an EMBL/GenBank/DDBJ whole genome shotgun (WGS) entry which is preliminary data.</text>
</comment>
<dbReference type="OrthoDB" id="1707228at2"/>
<dbReference type="InterPro" id="IPR019076">
    <property type="entry name" value="Spore_lipoprot_YhcN/YlaJ-like"/>
</dbReference>
<feature type="signal peptide" evidence="2">
    <location>
        <begin position="1"/>
        <end position="20"/>
    </location>
</feature>
<protein>
    <recommendedName>
        <fullName evidence="5">YhcN/YlaJ family sporulation lipoprotein</fullName>
    </recommendedName>
</protein>
<dbReference type="EMBL" id="QVTD01000005">
    <property type="protein sequence ID" value="RFU63850.1"/>
    <property type="molecule type" value="Genomic_DNA"/>
</dbReference>
<proteinExistence type="predicted"/>
<dbReference type="AlphaFoldDB" id="A0A372LEX6"/>
<dbReference type="PROSITE" id="PS51257">
    <property type="entry name" value="PROKAR_LIPOPROTEIN"/>
    <property type="match status" value="1"/>
</dbReference>
<feature type="chain" id="PRO_5039486542" description="YhcN/YlaJ family sporulation lipoprotein" evidence="2">
    <location>
        <begin position="21"/>
        <end position="265"/>
    </location>
</feature>
<evidence type="ECO:0000256" key="2">
    <source>
        <dbReference type="SAM" id="SignalP"/>
    </source>
</evidence>